<dbReference type="PROSITE" id="PS00330">
    <property type="entry name" value="HEMOLYSIN_CALCIUM"/>
    <property type="match status" value="1"/>
</dbReference>
<protein>
    <submittedName>
        <fullName evidence="4">Calcium-binding protein</fullName>
    </submittedName>
</protein>
<accession>A0A7C3ZMX5</accession>
<dbReference type="PANTHER" id="PTHR38340">
    <property type="entry name" value="S-LAYER PROTEIN"/>
    <property type="match status" value="1"/>
</dbReference>
<evidence type="ECO:0000256" key="3">
    <source>
        <dbReference type="SAM" id="MobiDB-lite"/>
    </source>
</evidence>
<dbReference type="PANTHER" id="PTHR38340:SF1">
    <property type="entry name" value="S-LAYER PROTEIN"/>
    <property type="match status" value="1"/>
</dbReference>
<dbReference type="Pfam" id="PF00353">
    <property type="entry name" value="HemolysinCabind"/>
    <property type="match status" value="2"/>
</dbReference>
<dbReference type="InterPro" id="IPR011049">
    <property type="entry name" value="Serralysin-like_metalloprot_C"/>
</dbReference>
<comment type="subcellular location">
    <subcellularLocation>
        <location evidence="1">Secreted</location>
    </subcellularLocation>
</comment>
<reference evidence="4" key="1">
    <citation type="journal article" date="2020" name="mSystems">
        <title>Genome- and Community-Level Interaction Insights into Carbon Utilization and Element Cycling Functions of Hydrothermarchaeota in Hydrothermal Sediment.</title>
        <authorList>
            <person name="Zhou Z."/>
            <person name="Liu Y."/>
            <person name="Xu W."/>
            <person name="Pan J."/>
            <person name="Luo Z.H."/>
            <person name="Li M."/>
        </authorList>
    </citation>
    <scope>NUCLEOTIDE SEQUENCE [LARGE SCALE GENOMIC DNA]</scope>
    <source>
        <strain evidence="4">SpSt-374</strain>
    </source>
</reference>
<dbReference type="InterPro" id="IPR050557">
    <property type="entry name" value="RTX_toxin/Mannuronan_C5-epim"/>
</dbReference>
<dbReference type="SUPFAM" id="SSF51120">
    <property type="entry name" value="beta-Roll"/>
    <property type="match status" value="2"/>
</dbReference>
<evidence type="ECO:0000256" key="2">
    <source>
        <dbReference type="ARBA" id="ARBA00022525"/>
    </source>
</evidence>
<dbReference type="InterPro" id="IPR018511">
    <property type="entry name" value="Hemolysin-typ_Ca-bd_CS"/>
</dbReference>
<dbReference type="EMBL" id="DSPX01000202">
    <property type="protein sequence ID" value="HGG02942.1"/>
    <property type="molecule type" value="Genomic_DNA"/>
</dbReference>
<comment type="caution">
    <text evidence="4">The sequence shown here is derived from an EMBL/GenBank/DDBJ whole genome shotgun (WGS) entry which is preliminary data.</text>
</comment>
<organism evidence="4">
    <name type="scientific">Planktothricoides sp. SpSt-374</name>
    <dbReference type="NCBI Taxonomy" id="2282167"/>
    <lineage>
        <taxon>Bacteria</taxon>
        <taxon>Bacillati</taxon>
        <taxon>Cyanobacteriota</taxon>
        <taxon>Cyanophyceae</taxon>
        <taxon>Oscillatoriophycideae</taxon>
        <taxon>Oscillatoriales</taxon>
        <taxon>Oscillatoriaceae</taxon>
        <taxon>Planktothricoides</taxon>
    </lineage>
</organism>
<feature type="compositionally biased region" description="Polar residues" evidence="3">
    <location>
        <begin position="1"/>
        <end position="15"/>
    </location>
</feature>
<keyword evidence="2" id="KW-0964">Secreted</keyword>
<dbReference type="PRINTS" id="PR00313">
    <property type="entry name" value="CABNDNGRPT"/>
</dbReference>
<dbReference type="GO" id="GO:0005509">
    <property type="term" value="F:calcium ion binding"/>
    <property type="evidence" value="ECO:0007669"/>
    <property type="project" value="InterPro"/>
</dbReference>
<sequence>MGSAQQVNQQLNINPATPDDNFARSGNYPSRNTSFEDWNLTNISIGQAVTVELLSLNAIDPYLQVFKVLGTGQGELVAANDDVTSGSNINSVVTFTPEAGINNYIIRASSFADQNLTYDLRVTNAATANPTLTHNGTTFATANPGLGDTEPATFSFPGPIPPLESQTPNTLPDGPLEANARDPNTDAAVGVQFYNLTDNADNLSLIGIPQSVGLSIRALNGNDNITGTSARDIVNGNKGQDTLDGAPGNDFLRGGRDADSILGGNDDDVVNGNNGLDTVNGGVGSDVVRGGKDNDVLLGDVGDDFLVGDFGADGLIGGAGADVFVLRNDDNPDEGLTHTSSDLSEVDFLDDFTIVDNDKIGLNGGLTFANLIFEPVLVTVNGTTIDSTVIKIAGGDLCLGIVQGLAPDDLKDSSLFVDVSTDARLALG</sequence>
<evidence type="ECO:0000256" key="1">
    <source>
        <dbReference type="ARBA" id="ARBA00004613"/>
    </source>
</evidence>
<dbReference type="AlphaFoldDB" id="A0A7C3ZMX5"/>
<dbReference type="InterPro" id="IPR001343">
    <property type="entry name" value="Hemolysn_Ca-bd"/>
</dbReference>
<proteinExistence type="predicted"/>
<gene>
    <name evidence="4" type="ORF">ENR15_20435</name>
</gene>
<dbReference type="GO" id="GO:0005576">
    <property type="term" value="C:extracellular region"/>
    <property type="evidence" value="ECO:0007669"/>
    <property type="project" value="UniProtKB-SubCell"/>
</dbReference>
<feature type="region of interest" description="Disordered" evidence="3">
    <location>
        <begin position="1"/>
        <end position="28"/>
    </location>
</feature>
<name>A0A7C3ZMX5_9CYAN</name>
<dbReference type="Gene3D" id="2.150.10.10">
    <property type="entry name" value="Serralysin-like metalloprotease, C-terminal"/>
    <property type="match status" value="2"/>
</dbReference>
<evidence type="ECO:0000313" key="4">
    <source>
        <dbReference type="EMBL" id="HGG02942.1"/>
    </source>
</evidence>